<dbReference type="Proteomes" id="UP000265520">
    <property type="component" value="Unassembled WGS sequence"/>
</dbReference>
<reference evidence="1 2" key="1">
    <citation type="journal article" date="2018" name="Front. Plant Sci.">
        <title>Red Clover (Trifolium pratense) and Zigzag Clover (T. medium) - A Picture of Genomic Similarities and Differences.</title>
        <authorList>
            <person name="Dluhosova J."/>
            <person name="Istvanek J."/>
            <person name="Nedelnik J."/>
            <person name="Repkova J."/>
        </authorList>
    </citation>
    <scope>NUCLEOTIDE SEQUENCE [LARGE SCALE GENOMIC DNA]</scope>
    <source>
        <strain evidence="2">cv. 10/8</strain>
        <tissue evidence="1">Leaf</tissue>
    </source>
</reference>
<feature type="non-terminal residue" evidence="1">
    <location>
        <position position="93"/>
    </location>
</feature>
<protein>
    <recommendedName>
        <fullName evidence="3">Reverse transcriptase domain-containing protein</fullName>
    </recommendedName>
</protein>
<organism evidence="1 2">
    <name type="scientific">Trifolium medium</name>
    <dbReference type="NCBI Taxonomy" id="97028"/>
    <lineage>
        <taxon>Eukaryota</taxon>
        <taxon>Viridiplantae</taxon>
        <taxon>Streptophyta</taxon>
        <taxon>Embryophyta</taxon>
        <taxon>Tracheophyta</taxon>
        <taxon>Spermatophyta</taxon>
        <taxon>Magnoliopsida</taxon>
        <taxon>eudicotyledons</taxon>
        <taxon>Gunneridae</taxon>
        <taxon>Pentapetalae</taxon>
        <taxon>rosids</taxon>
        <taxon>fabids</taxon>
        <taxon>Fabales</taxon>
        <taxon>Fabaceae</taxon>
        <taxon>Papilionoideae</taxon>
        <taxon>50 kb inversion clade</taxon>
        <taxon>NPAAA clade</taxon>
        <taxon>Hologalegina</taxon>
        <taxon>IRL clade</taxon>
        <taxon>Trifolieae</taxon>
        <taxon>Trifolium</taxon>
    </lineage>
</organism>
<proteinExistence type="predicted"/>
<accession>A0A392SAF6</accession>
<sequence>MDWLSSHHATLDCYNKIVKFEIPGKSPFLFQGKPTWMPHNLISALRANKLLKRGCQGYLALVTDIQRGEGKSEKVPIASEFPDVFPEELPGLP</sequence>
<evidence type="ECO:0000313" key="1">
    <source>
        <dbReference type="EMBL" id="MCI45828.1"/>
    </source>
</evidence>
<name>A0A392SAF6_9FABA</name>
<evidence type="ECO:0000313" key="2">
    <source>
        <dbReference type="Proteomes" id="UP000265520"/>
    </source>
</evidence>
<keyword evidence="2" id="KW-1185">Reference proteome</keyword>
<dbReference type="AlphaFoldDB" id="A0A392SAF6"/>
<comment type="caution">
    <text evidence="1">The sequence shown here is derived from an EMBL/GenBank/DDBJ whole genome shotgun (WGS) entry which is preliminary data.</text>
</comment>
<evidence type="ECO:0008006" key="3">
    <source>
        <dbReference type="Google" id="ProtNLM"/>
    </source>
</evidence>
<dbReference type="EMBL" id="LXQA010349088">
    <property type="protein sequence ID" value="MCI45828.1"/>
    <property type="molecule type" value="Genomic_DNA"/>
</dbReference>